<keyword evidence="3" id="KW-1185">Reference proteome</keyword>
<dbReference type="AlphaFoldDB" id="A0A2G8K709"/>
<dbReference type="PANTHER" id="PTHR47027:SF25">
    <property type="entry name" value="REVERSE TRANSCRIPTASE DOMAIN-CONTAINING PROTEIN"/>
    <property type="match status" value="1"/>
</dbReference>
<keyword evidence="2" id="KW-0695">RNA-directed DNA polymerase</keyword>
<dbReference type="InterPro" id="IPR000477">
    <property type="entry name" value="RT_dom"/>
</dbReference>
<keyword evidence="2" id="KW-0255">Endonuclease</keyword>
<keyword evidence="2" id="KW-0548">Nucleotidyltransferase</keyword>
<dbReference type="Proteomes" id="UP000230750">
    <property type="component" value="Unassembled WGS sequence"/>
</dbReference>
<protein>
    <submittedName>
        <fullName evidence="2">Endonuclease-reverse transcriptase</fullName>
    </submittedName>
</protein>
<keyword evidence="2" id="KW-0378">Hydrolase</keyword>
<dbReference type="EMBL" id="MRZV01000825">
    <property type="protein sequence ID" value="PIK43798.1"/>
    <property type="molecule type" value="Genomic_DNA"/>
</dbReference>
<comment type="caution">
    <text evidence="2">The sequence shown here is derived from an EMBL/GenBank/DDBJ whole genome shotgun (WGS) entry which is preliminary data.</text>
</comment>
<keyword evidence="2" id="KW-0540">Nuclease</keyword>
<dbReference type="SUPFAM" id="SSF56672">
    <property type="entry name" value="DNA/RNA polymerases"/>
    <property type="match status" value="1"/>
</dbReference>
<organism evidence="2 3">
    <name type="scientific">Stichopus japonicus</name>
    <name type="common">Sea cucumber</name>
    <dbReference type="NCBI Taxonomy" id="307972"/>
    <lineage>
        <taxon>Eukaryota</taxon>
        <taxon>Metazoa</taxon>
        <taxon>Echinodermata</taxon>
        <taxon>Eleutherozoa</taxon>
        <taxon>Echinozoa</taxon>
        <taxon>Holothuroidea</taxon>
        <taxon>Aspidochirotacea</taxon>
        <taxon>Aspidochirotida</taxon>
        <taxon>Stichopodidae</taxon>
        <taxon>Apostichopus</taxon>
    </lineage>
</organism>
<reference evidence="2 3" key="1">
    <citation type="journal article" date="2017" name="PLoS Biol.">
        <title>The sea cucumber genome provides insights into morphological evolution and visceral regeneration.</title>
        <authorList>
            <person name="Zhang X."/>
            <person name="Sun L."/>
            <person name="Yuan J."/>
            <person name="Sun Y."/>
            <person name="Gao Y."/>
            <person name="Zhang L."/>
            <person name="Li S."/>
            <person name="Dai H."/>
            <person name="Hamel J.F."/>
            <person name="Liu C."/>
            <person name="Yu Y."/>
            <person name="Liu S."/>
            <person name="Lin W."/>
            <person name="Guo K."/>
            <person name="Jin S."/>
            <person name="Xu P."/>
            <person name="Storey K.B."/>
            <person name="Huan P."/>
            <person name="Zhang T."/>
            <person name="Zhou Y."/>
            <person name="Zhang J."/>
            <person name="Lin C."/>
            <person name="Li X."/>
            <person name="Xing L."/>
            <person name="Huo D."/>
            <person name="Sun M."/>
            <person name="Wang L."/>
            <person name="Mercier A."/>
            <person name="Li F."/>
            <person name="Yang H."/>
            <person name="Xiang J."/>
        </authorList>
    </citation>
    <scope>NUCLEOTIDE SEQUENCE [LARGE SCALE GENOMIC DNA]</scope>
    <source>
        <strain evidence="2">Shaxun</strain>
        <tissue evidence="2">Muscle</tissue>
    </source>
</reference>
<dbReference type="GO" id="GO:0003964">
    <property type="term" value="F:RNA-directed DNA polymerase activity"/>
    <property type="evidence" value="ECO:0007669"/>
    <property type="project" value="UniProtKB-KW"/>
</dbReference>
<proteinExistence type="predicted"/>
<name>A0A2G8K709_STIJA</name>
<dbReference type="CDD" id="cd01650">
    <property type="entry name" value="RT_nLTR_like"/>
    <property type="match status" value="1"/>
</dbReference>
<keyword evidence="2" id="KW-0808">Transferase</keyword>
<accession>A0A2G8K709</accession>
<gene>
    <name evidence="2" type="ORF">BSL78_19363</name>
</gene>
<dbReference type="PANTHER" id="PTHR47027">
    <property type="entry name" value="REVERSE TRANSCRIPTASE DOMAIN-CONTAINING PROTEIN"/>
    <property type="match status" value="1"/>
</dbReference>
<dbReference type="InterPro" id="IPR043502">
    <property type="entry name" value="DNA/RNA_pol_sf"/>
</dbReference>
<sequence>MEERHRTDVLTRICNKIWQTGDWPTLWTQSLIITLPKKGNLQQCQNYRTISLICHASKVMLKVLLLRNPKLKKSSPKSKLGSVVEEAPQSRFSTYESCVKTFDRVWHESLWATTKKYNMGQKLIQTIKQLYTKASSAVLLQGVVGDWFHTTVGVRQGCLLSPTLFNIFLERIITDALENDNGTVSIGGRNITNLRFADDIDGLAGNEDELANLVSCLDDTSRKYGMEISAGKTKLMTNSTTPFTRNIVASGQQLDTVKQLKYLGAIISEEGSKAEVLARNCTDSRSIGKAQTNLERQQLFLPVQVEALACTCNVDLPVCM</sequence>
<dbReference type="Pfam" id="PF00078">
    <property type="entry name" value="RVT_1"/>
    <property type="match status" value="1"/>
</dbReference>
<feature type="domain" description="Reverse transcriptase" evidence="1">
    <location>
        <begin position="16"/>
        <end position="267"/>
    </location>
</feature>
<dbReference type="OrthoDB" id="1421278at2759"/>
<evidence type="ECO:0000313" key="3">
    <source>
        <dbReference type="Proteomes" id="UP000230750"/>
    </source>
</evidence>
<evidence type="ECO:0000259" key="1">
    <source>
        <dbReference type="PROSITE" id="PS50878"/>
    </source>
</evidence>
<dbReference type="PROSITE" id="PS50878">
    <property type="entry name" value="RT_POL"/>
    <property type="match status" value="1"/>
</dbReference>
<dbReference type="GO" id="GO:0004519">
    <property type="term" value="F:endonuclease activity"/>
    <property type="evidence" value="ECO:0007669"/>
    <property type="project" value="UniProtKB-KW"/>
</dbReference>
<evidence type="ECO:0000313" key="2">
    <source>
        <dbReference type="EMBL" id="PIK43798.1"/>
    </source>
</evidence>